<dbReference type="InterPro" id="IPR029060">
    <property type="entry name" value="PIN-like_dom_sf"/>
</dbReference>
<organism evidence="6 7">
    <name type="scientific">Microlunatus phosphovorus (strain ATCC 700054 / DSM 10555 / JCM 9379 / NBRC 101784 / NCIMB 13414 / VKM Ac-1990 / NM-1)</name>
    <dbReference type="NCBI Taxonomy" id="1032480"/>
    <lineage>
        <taxon>Bacteria</taxon>
        <taxon>Bacillati</taxon>
        <taxon>Actinomycetota</taxon>
        <taxon>Actinomycetes</taxon>
        <taxon>Propionibacteriales</taxon>
        <taxon>Propionibacteriaceae</taxon>
        <taxon>Microlunatus</taxon>
    </lineage>
</organism>
<evidence type="ECO:0000313" key="6">
    <source>
        <dbReference type="EMBL" id="BAK33187.1"/>
    </source>
</evidence>
<evidence type="ECO:0000256" key="4">
    <source>
        <dbReference type="ARBA" id="ARBA00022842"/>
    </source>
</evidence>
<dbReference type="KEGG" id="mph:MLP_01730"/>
<proteinExistence type="predicted"/>
<keyword evidence="4" id="KW-0460">Magnesium</keyword>
<keyword evidence="3" id="KW-0378">Hydrolase</keyword>
<keyword evidence="7" id="KW-1185">Reference proteome</keyword>
<dbReference type="OrthoDB" id="1525146at2"/>
<accession>F5XHP2</accession>
<dbReference type="GO" id="GO:0004518">
    <property type="term" value="F:nuclease activity"/>
    <property type="evidence" value="ECO:0007669"/>
    <property type="project" value="UniProtKB-KW"/>
</dbReference>
<dbReference type="Gene3D" id="3.40.50.1010">
    <property type="entry name" value="5'-nuclease"/>
    <property type="match status" value="1"/>
</dbReference>
<dbReference type="EMBL" id="AP012204">
    <property type="protein sequence ID" value="BAK33187.1"/>
    <property type="molecule type" value="Genomic_DNA"/>
</dbReference>
<evidence type="ECO:0000313" key="7">
    <source>
        <dbReference type="Proteomes" id="UP000007947"/>
    </source>
</evidence>
<dbReference type="STRING" id="1032480.MLP_01730"/>
<dbReference type="Pfam" id="PF01850">
    <property type="entry name" value="PIN"/>
    <property type="match status" value="1"/>
</dbReference>
<dbReference type="AlphaFoldDB" id="F5XHP2"/>
<dbReference type="Proteomes" id="UP000007947">
    <property type="component" value="Chromosome"/>
</dbReference>
<dbReference type="SUPFAM" id="SSF88723">
    <property type="entry name" value="PIN domain-like"/>
    <property type="match status" value="1"/>
</dbReference>
<evidence type="ECO:0000256" key="1">
    <source>
        <dbReference type="ARBA" id="ARBA00022722"/>
    </source>
</evidence>
<dbReference type="CDD" id="cd09874">
    <property type="entry name" value="PIN_MT3492-like"/>
    <property type="match status" value="1"/>
</dbReference>
<evidence type="ECO:0000256" key="3">
    <source>
        <dbReference type="ARBA" id="ARBA00022801"/>
    </source>
</evidence>
<keyword evidence="2" id="KW-0479">Metal-binding</keyword>
<dbReference type="eggNOG" id="COG1848">
    <property type="taxonomic scope" value="Bacteria"/>
</dbReference>
<dbReference type="GO" id="GO:0016787">
    <property type="term" value="F:hydrolase activity"/>
    <property type="evidence" value="ECO:0007669"/>
    <property type="project" value="UniProtKB-KW"/>
</dbReference>
<protein>
    <recommendedName>
        <fullName evidence="5">PIN domain-containing protein</fullName>
    </recommendedName>
</protein>
<evidence type="ECO:0000259" key="5">
    <source>
        <dbReference type="Pfam" id="PF01850"/>
    </source>
</evidence>
<evidence type="ECO:0000256" key="2">
    <source>
        <dbReference type="ARBA" id="ARBA00022723"/>
    </source>
</evidence>
<dbReference type="InterPro" id="IPR002716">
    <property type="entry name" value="PIN_dom"/>
</dbReference>
<dbReference type="GO" id="GO:0046872">
    <property type="term" value="F:metal ion binding"/>
    <property type="evidence" value="ECO:0007669"/>
    <property type="project" value="UniProtKB-KW"/>
</dbReference>
<reference evidence="6 7" key="1">
    <citation type="submission" date="2011-05" db="EMBL/GenBank/DDBJ databases">
        <title>Whole genome sequence of Microlunatus phosphovorus NM-1.</title>
        <authorList>
            <person name="Hosoyama A."/>
            <person name="Sasaki K."/>
            <person name="Harada T."/>
            <person name="Igarashi R."/>
            <person name="Kawakoshi A."/>
            <person name="Sasagawa M."/>
            <person name="Fukada J."/>
            <person name="Nakamura S."/>
            <person name="Katano Y."/>
            <person name="Hanada S."/>
            <person name="Kamagata Y."/>
            <person name="Nakamura N."/>
            <person name="Yamazaki S."/>
            <person name="Fujita N."/>
        </authorList>
    </citation>
    <scope>NUCLEOTIDE SEQUENCE [LARGE SCALE GENOMIC DNA]</scope>
    <source>
        <strain evidence="7">ATCC 700054 / DSM 10555 / JCM 9379 / NBRC 101784 / NCIMB 13414 / VKM Ac-1990 / NM-1</strain>
    </source>
</reference>
<keyword evidence="1" id="KW-0540">Nuclease</keyword>
<dbReference type="HOGENOM" id="CLU_119496_0_2_11"/>
<name>F5XHP2_MICPN</name>
<feature type="domain" description="PIN" evidence="5">
    <location>
        <begin position="13"/>
        <end position="127"/>
    </location>
</feature>
<sequence>MPSSEPTERRIWYLDSSVALRVLLAHSVEAAEWFDERAFAGDAFASSRLLELELTRVFRRESLDVVEVADFVAELTLLTVDDALVAEAAAIVPHLRSLDALHLAGAQRIGVDAVTIVTHDLGMAKTAESLGFAVHDPVA</sequence>
<gene>
    <name evidence="6" type="ordered locus">MLP_01730</name>
</gene>